<keyword evidence="8" id="KW-0862">Zinc</keyword>
<evidence type="ECO:0000256" key="5">
    <source>
        <dbReference type="ARBA" id="ARBA00022734"/>
    </source>
</evidence>
<dbReference type="AlphaFoldDB" id="A0A9W8A7X8"/>
<dbReference type="InterPro" id="IPR001580">
    <property type="entry name" value="Calret/calnex"/>
</dbReference>
<evidence type="ECO:0000256" key="10">
    <source>
        <dbReference type="ARBA" id="ARBA00023186"/>
    </source>
</evidence>
<evidence type="ECO:0000256" key="12">
    <source>
        <dbReference type="RuleBase" id="RU362126"/>
    </source>
</evidence>
<keyword evidence="6" id="KW-0677">Repeat</keyword>
<evidence type="ECO:0000256" key="3">
    <source>
        <dbReference type="ARBA" id="ARBA00022723"/>
    </source>
</evidence>
<feature type="compositionally biased region" description="Basic and acidic residues" evidence="13">
    <location>
        <begin position="493"/>
        <end position="510"/>
    </location>
</feature>
<dbReference type="OrthoDB" id="1938156at2759"/>
<feature type="compositionally biased region" description="Acidic residues" evidence="13">
    <location>
        <begin position="415"/>
        <end position="425"/>
    </location>
</feature>
<dbReference type="PROSITE" id="PS00804">
    <property type="entry name" value="CALRETICULIN_2"/>
    <property type="match status" value="1"/>
</dbReference>
<keyword evidence="3" id="KW-0479">Metal-binding</keyword>
<evidence type="ECO:0000256" key="4">
    <source>
        <dbReference type="ARBA" id="ARBA00022729"/>
    </source>
</evidence>
<keyword evidence="4 12" id="KW-0732">Signal</keyword>
<evidence type="ECO:0000256" key="8">
    <source>
        <dbReference type="ARBA" id="ARBA00022833"/>
    </source>
</evidence>
<keyword evidence="15" id="KW-1185">Reference proteome</keyword>
<evidence type="ECO:0000256" key="11">
    <source>
        <dbReference type="PIRSR" id="PIRSR601580-3"/>
    </source>
</evidence>
<keyword evidence="7 12" id="KW-0256">Endoplasmic reticulum</keyword>
<keyword evidence="9" id="KW-0106">Calcium</keyword>
<reference evidence="14" key="1">
    <citation type="submission" date="2022-07" db="EMBL/GenBank/DDBJ databases">
        <title>Phylogenomic reconstructions and comparative analyses of Kickxellomycotina fungi.</title>
        <authorList>
            <person name="Reynolds N.K."/>
            <person name="Stajich J.E."/>
            <person name="Barry K."/>
            <person name="Grigoriev I.V."/>
            <person name="Crous P."/>
            <person name="Smith M.E."/>
        </authorList>
    </citation>
    <scope>NUCLEOTIDE SEQUENCE</scope>
    <source>
        <strain evidence="14">NBRC 100468</strain>
    </source>
</reference>
<evidence type="ECO:0000256" key="6">
    <source>
        <dbReference type="ARBA" id="ARBA00022737"/>
    </source>
</evidence>
<dbReference type="SUPFAM" id="SSF49899">
    <property type="entry name" value="Concanavalin A-like lectins/glucanases"/>
    <property type="match status" value="1"/>
</dbReference>
<evidence type="ECO:0008006" key="16">
    <source>
        <dbReference type="Google" id="ProtNLM"/>
    </source>
</evidence>
<dbReference type="GO" id="GO:0005788">
    <property type="term" value="C:endoplasmic reticulum lumen"/>
    <property type="evidence" value="ECO:0007669"/>
    <property type="project" value="UniProtKB-SubCell"/>
</dbReference>
<dbReference type="Gene3D" id="2.60.120.200">
    <property type="match status" value="1"/>
</dbReference>
<sequence length="521" mass="59892">MKFSLAAASLLALASVNAKVYFKETFSNPNSLDRWVRSKVRDDYGELKLSHGRWYGDEEGGVGLQLASDARFYGYSAPLDETFDTEEKDLIVQFTVKYEQIIDCGGAYIKLLPPTLDQEKFDGESEYAIMFGPDVCGQTNRRVHAILNYEGKNHDNKKDIQPRTDQLTHQYTFWLKADKSFEVIIDNKSQLNGTLDEYYNALPPREIPDPEAKKPEDWVDEETIVDPEDTKPEDWVDGPKTIPDPDVKKPEDWDDDMDGDWVPPMIANPEYKGEWKPKRIPNPEYKGIWKAPLIPNPDYTEDSNFGTYNIGFLGLDLWTVKSGTIIDNIIVTDNYDEAKEFGDEKWANYVQDEIDSFNEFEKAEKEELNRQYDELKEKEEELKPKKETEAKESDADELDEEEKDDEDEENKKDDADSEDDLDQAIEDLIKKSEKKASGDDDETIPEEQEEPKVEADAEDQKKDQESKAEDDVIADDGEEDDLDAIIDSIIDAAKIERERSSNDKEEYAKAEDEEETVHDEL</sequence>
<comment type="subcellular location">
    <subcellularLocation>
        <location evidence="1">Endoplasmic reticulum lumen</location>
    </subcellularLocation>
</comment>
<dbReference type="PANTHER" id="PTHR11073">
    <property type="entry name" value="CALRETICULIN AND CALNEXIN"/>
    <property type="match status" value="1"/>
</dbReference>
<gene>
    <name evidence="14" type="ORF">H4219_000718</name>
</gene>
<evidence type="ECO:0000313" key="15">
    <source>
        <dbReference type="Proteomes" id="UP001150538"/>
    </source>
</evidence>
<accession>A0A9W8A7X8</accession>
<dbReference type="EMBL" id="JANBPU010000005">
    <property type="protein sequence ID" value="KAJ1921401.1"/>
    <property type="molecule type" value="Genomic_DNA"/>
</dbReference>
<dbReference type="GO" id="GO:0006457">
    <property type="term" value="P:protein folding"/>
    <property type="evidence" value="ECO:0007669"/>
    <property type="project" value="InterPro"/>
</dbReference>
<dbReference type="InterPro" id="IPR013320">
    <property type="entry name" value="ConA-like_dom_sf"/>
</dbReference>
<dbReference type="GO" id="GO:0036503">
    <property type="term" value="P:ERAD pathway"/>
    <property type="evidence" value="ECO:0007669"/>
    <property type="project" value="TreeGrafter"/>
</dbReference>
<keyword evidence="11" id="KW-1015">Disulfide bond</keyword>
<feature type="signal peptide" evidence="12">
    <location>
        <begin position="1"/>
        <end position="18"/>
    </location>
</feature>
<keyword evidence="10 12" id="KW-0143">Chaperone</keyword>
<comment type="caution">
    <text evidence="14">The sequence shown here is derived from an EMBL/GenBank/DDBJ whole genome shotgun (WGS) entry which is preliminary data.</text>
</comment>
<dbReference type="FunFam" id="2.10.250.10:FF:000002">
    <property type="entry name" value="Calreticulin"/>
    <property type="match status" value="1"/>
</dbReference>
<dbReference type="PRINTS" id="PR00626">
    <property type="entry name" value="CALRETICULIN"/>
</dbReference>
<feature type="region of interest" description="Disordered" evidence="13">
    <location>
        <begin position="223"/>
        <end position="261"/>
    </location>
</feature>
<dbReference type="SUPFAM" id="SSF63887">
    <property type="entry name" value="P-domain of calnexin/calreticulin"/>
    <property type="match status" value="1"/>
</dbReference>
<protein>
    <recommendedName>
        <fullName evidence="16">Calreticulin</fullName>
    </recommendedName>
</protein>
<evidence type="ECO:0000256" key="13">
    <source>
        <dbReference type="SAM" id="MobiDB-lite"/>
    </source>
</evidence>
<feature type="compositionally biased region" description="Basic and acidic residues" evidence="13">
    <location>
        <begin position="427"/>
        <end position="438"/>
    </location>
</feature>
<comment type="similarity">
    <text evidence="2 12">Belongs to the calreticulin family.</text>
</comment>
<feature type="compositionally biased region" description="Basic and acidic residues" evidence="13">
    <location>
        <begin position="450"/>
        <end position="470"/>
    </location>
</feature>
<dbReference type="PANTHER" id="PTHR11073:SF2">
    <property type="entry name" value="CALRETICULIN"/>
    <property type="match status" value="1"/>
</dbReference>
<dbReference type="Gene3D" id="2.10.250.10">
    <property type="entry name" value="Calreticulin/calnexin, P domain"/>
    <property type="match status" value="1"/>
</dbReference>
<dbReference type="InterPro" id="IPR009033">
    <property type="entry name" value="Calreticulin/calnexin_P_dom_sf"/>
</dbReference>
<dbReference type="GO" id="GO:0005509">
    <property type="term" value="F:calcium ion binding"/>
    <property type="evidence" value="ECO:0007669"/>
    <property type="project" value="InterPro"/>
</dbReference>
<evidence type="ECO:0000256" key="9">
    <source>
        <dbReference type="ARBA" id="ARBA00022837"/>
    </source>
</evidence>
<feature type="compositionally biased region" description="Acidic residues" evidence="13">
    <location>
        <begin position="471"/>
        <end position="484"/>
    </location>
</feature>
<feature type="compositionally biased region" description="Basic and acidic residues" evidence="13">
    <location>
        <begin position="371"/>
        <end position="393"/>
    </location>
</feature>
<dbReference type="GO" id="GO:0051082">
    <property type="term" value="F:unfolded protein binding"/>
    <property type="evidence" value="ECO:0007669"/>
    <property type="project" value="InterPro"/>
</dbReference>
<evidence type="ECO:0000313" key="14">
    <source>
        <dbReference type="EMBL" id="KAJ1921401.1"/>
    </source>
</evidence>
<keyword evidence="5" id="KW-0430">Lectin</keyword>
<feature type="region of interest" description="Disordered" evidence="13">
    <location>
        <begin position="371"/>
        <end position="521"/>
    </location>
</feature>
<dbReference type="GO" id="GO:0005789">
    <property type="term" value="C:endoplasmic reticulum membrane"/>
    <property type="evidence" value="ECO:0007669"/>
    <property type="project" value="TreeGrafter"/>
</dbReference>
<feature type="compositionally biased region" description="Acidic residues" evidence="13">
    <location>
        <begin position="511"/>
        <end position="521"/>
    </location>
</feature>
<evidence type="ECO:0000256" key="2">
    <source>
        <dbReference type="ARBA" id="ARBA00010983"/>
    </source>
</evidence>
<feature type="disulfide bond" evidence="11">
    <location>
        <begin position="104"/>
        <end position="136"/>
    </location>
</feature>
<dbReference type="PROSITE" id="PS00805">
    <property type="entry name" value="CALRETICULIN_REPEAT"/>
    <property type="match status" value="1"/>
</dbReference>
<dbReference type="Proteomes" id="UP001150538">
    <property type="component" value="Unassembled WGS sequence"/>
</dbReference>
<dbReference type="GO" id="GO:0030246">
    <property type="term" value="F:carbohydrate binding"/>
    <property type="evidence" value="ECO:0007669"/>
    <property type="project" value="UniProtKB-KW"/>
</dbReference>
<dbReference type="Pfam" id="PF00262">
    <property type="entry name" value="Calreticulin"/>
    <property type="match status" value="2"/>
</dbReference>
<evidence type="ECO:0000256" key="1">
    <source>
        <dbReference type="ARBA" id="ARBA00004319"/>
    </source>
</evidence>
<proteinExistence type="inferred from homology"/>
<dbReference type="PROSITE" id="PS00803">
    <property type="entry name" value="CALRETICULIN_1"/>
    <property type="match status" value="1"/>
</dbReference>
<feature type="compositionally biased region" description="Acidic residues" evidence="13">
    <location>
        <begin position="439"/>
        <end position="449"/>
    </location>
</feature>
<feature type="chain" id="PRO_5041020027" description="Calreticulin" evidence="12">
    <location>
        <begin position="19"/>
        <end position="521"/>
    </location>
</feature>
<dbReference type="InterPro" id="IPR018124">
    <property type="entry name" value="Calret/calnex_CS"/>
</dbReference>
<evidence type="ECO:0000256" key="7">
    <source>
        <dbReference type="ARBA" id="ARBA00022824"/>
    </source>
</evidence>
<name>A0A9W8A7X8_9FUNG</name>
<feature type="compositionally biased region" description="Acidic residues" evidence="13">
    <location>
        <begin position="394"/>
        <end position="408"/>
    </location>
</feature>
<organism evidence="14 15">
    <name type="scientific">Mycoemilia scoparia</name>
    <dbReference type="NCBI Taxonomy" id="417184"/>
    <lineage>
        <taxon>Eukaryota</taxon>
        <taxon>Fungi</taxon>
        <taxon>Fungi incertae sedis</taxon>
        <taxon>Zoopagomycota</taxon>
        <taxon>Kickxellomycotina</taxon>
        <taxon>Kickxellomycetes</taxon>
        <taxon>Kickxellales</taxon>
        <taxon>Kickxellaceae</taxon>
        <taxon>Mycoemilia</taxon>
    </lineage>
</organism>